<reference evidence="1 2" key="1">
    <citation type="journal article" date="2019" name="Commun. Biol.">
        <title>The bagworm genome reveals a unique fibroin gene that provides high tensile strength.</title>
        <authorList>
            <person name="Kono N."/>
            <person name="Nakamura H."/>
            <person name="Ohtoshi R."/>
            <person name="Tomita M."/>
            <person name="Numata K."/>
            <person name="Arakawa K."/>
        </authorList>
    </citation>
    <scope>NUCLEOTIDE SEQUENCE [LARGE SCALE GENOMIC DNA]</scope>
</reference>
<proteinExistence type="predicted"/>
<sequence>MINATTEAQIRARFIEMGIQCNQEIPLTVDEMRTLHEHKLPPGESPKCLLACVYRKANWLDDQGMFVSDSVRAIIETDYKDEPEKQNNVKQLFEQCSKVNEEKVSDGTKGCDRSALLFECLTQNAPKGRTVSQGGPGLLLLKGPPIFSHIVYF</sequence>
<comment type="caution">
    <text evidence="1">The sequence shown here is derived from an EMBL/GenBank/DDBJ whole genome shotgun (WGS) entry which is preliminary data.</text>
</comment>
<dbReference type="Pfam" id="PF01395">
    <property type="entry name" value="PBP_GOBP"/>
    <property type="match status" value="1"/>
</dbReference>
<dbReference type="InterPro" id="IPR006170">
    <property type="entry name" value="PBP/GOBP"/>
</dbReference>
<dbReference type="CDD" id="cd23992">
    <property type="entry name" value="PBP_GOBP"/>
    <property type="match status" value="1"/>
</dbReference>
<dbReference type="AlphaFoldDB" id="A0A4C1V7P3"/>
<dbReference type="Proteomes" id="UP000299102">
    <property type="component" value="Unassembled WGS sequence"/>
</dbReference>
<dbReference type="GO" id="GO:0005549">
    <property type="term" value="F:odorant binding"/>
    <property type="evidence" value="ECO:0007669"/>
    <property type="project" value="InterPro"/>
</dbReference>
<dbReference type="InterPro" id="IPR036728">
    <property type="entry name" value="PBP_GOBP_sf"/>
</dbReference>
<evidence type="ECO:0000313" key="2">
    <source>
        <dbReference type="Proteomes" id="UP000299102"/>
    </source>
</evidence>
<organism evidence="1 2">
    <name type="scientific">Eumeta variegata</name>
    <name type="common">Bagworm moth</name>
    <name type="synonym">Eumeta japonica</name>
    <dbReference type="NCBI Taxonomy" id="151549"/>
    <lineage>
        <taxon>Eukaryota</taxon>
        <taxon>Metazoa</taxon>
        <taxon>Ecdysozoa</taxon>
        <taxon>Arthropoda</taxon>
        <taxon>Hexapoda</taxon>
        <taxon>Insecta</taxon>
        <taxon>Pterygota</taxon>
        <taxon>Neoptera</taxon>
        <taxon>Endopterygota</taxon>
        <taxon>Lepidoptera</taxon>
        <taxon>Glossata</taxon>
        <taxon>Ditrysia</taxon>
        <taxon>Tineoidea</taxon>
        <taxon>Psychidae</taxon>
        <taxon>Oiketicinae</taxon>
        <taxon>Eumeta</taxon>
    </lineage>
</organism>
<name>A0A4C1V7P3_EUMVA</name>
<dbReference type="OrthoDB" id="6618046at2759"/>
<gene>
    <name evidence="1" type="ORF">EVAR_26470_1</name>
</gene>
<dbReference type="SUPFAM" id="SSF47565">
    <property type="entry name" value="Insect pheromone/odorant-binding proteins"/>
    <property type="match status" value="1"/>
</dbReference>
<protein>
    <submittedName>
        <fullName evidence="1">Uncharacterized protein</fullName>
    </submittedName>
</protein>
<dbReference type="EMBL" id="BGZK01000296">
    <property type="protein sequence ID" value="GBP34881.1"/>
    <property type="molecule type" value="Genomic_DNA"/>
</dbReference>
<accession>A0A4C1V7P3</accession>
<dbReference type="SMART" id="SM00708">
    <property type="entry name" value="PhBP"/>
    <property type="match status" value="1"/>
</dbReference>
<dbReference type="Gene3D" id="1.10.238.20">
    <property type="entry name" value="Pheromone/general odorant binding protein domain"/>
    <property type="match status" value="1"/>
</dbReference>
<evidence type="ECO:0000313" key="1">
    <source>
        <dbReference type="EMBL" id="GBP34881.1"/>
    </source>
</evidence>
<keyword evidence="2" id="KW-1185">Reference proteome</keyword>